<dbReference type="NCBIfam" id="TIGR03342">
    <property type="entry name" value="dsrC_tusE_dsvC"/>
    <property type="match status" value="1"/>
</dbReference>
<dbReference type="Pfam" id="PF04358">
    <property type="entry name" value="DsrC"/>
    <property type="match status" value="1"/>
</dbReference>
<dbReference type="GO" id="GO:0016740">
    <property type="term" value="F:transferase activity"/>
    <property type="evidence" value="ECO:0007669"/>
    <property type="project" value="UniProtKB-KW"/>
</dbReference>
<dbReference type="PANTHER" id="PTHR37010">
    <property type="entry name" value="SULFURTRANSFERASE TUSE"/>
    <property type="match status" value="1"/>
</dbReference>
<dbReference type="GO" id="GO:0002143">
    <property type="term" value="P:tRNA wobble position uridine thiolation"/>
    <property type="evidence" value="ECO:0007669"/>
    <property type="project" value="TreeGrafter"/>
</dbReference>
<keyword evidence="2" id="KW-0963">Cytoplasm</keyword>
<evidence type="ECO:0000256" key="1">
    <source>
        <dbReference type="ARBA" id="ARBA00004496"/>
    </source>
</evidence>
<organism evidence="5 6">
    <name type="scientific">Oceanospirillum multiglobuliferum</name>
    <dbReference type="NCBI Taxonomy" id="64969"/>
    <lineage>
        <taxon>Bacteria</taxon>
        <taxon>Pseudomonadati</taxon>
        <taxon>Pseudomonadota</taxon>
        <taxon>Gammaproteobacteria</taxon>
        <taxon>Oceanospirillales</taxon>
        <taxon>Oceanospirillaceae</taxon>
        <taxon>Oceanospirillum</taxon>
    </lineage>
</organism>
<evidence type="ECO:0000256" key="4">
    <source>
        <dbReference type="PIRSR" id="PIRSR006223-50"/>
    </source>
</evidence>
<reference evidence="5 6" key="1">
    <citation type="submission" date="2017-01" db="EMBL/GenBank/DDBJ databases">
        <title>Genome Sequencing of a Marine Spirillum, Oceanospirillum multiglobuliferum ATCC 33336, from Japan.</title>
        <authorList>
            <person name="Carney J.G."/>
            <person name="Trachtenberg A.M."/>
            <person name="Rheaume B.A."/>
            <person name="Linnane J.D."/>
            <person name="Pitts N.L."/>
            <person name="Mykles D.L."/>
            <person name="Maclea K.S."/>
        </authorList>
    </citation>
    <scope>NUCLEOTIDE SEQUENCE [LARGE SCALE GENOMIC DNA]</scope>
    <source>
        <strain evidence="5 6">ATCC 33336</strain>
    </source>
</reference>
<dbReference type="PANTHER" id="PTHR37010:SF1">
    <property type="entry name" value="SULFURTRANSFERASE TUSE"/>
    <property type="match status" value="1"/>
</dbReference>
<comment type="similarity">
    <text evidence="3">Belongs to the dsrC/tusE family.</text>
</comment>
<sequence length="104" mass="11736">MITVATDDEGYLLNLDDWSEAVALQIAQSEQLGLTDAHWEVIHLLREFYQTFELSPAMRPLVKYLSQHLSPEKARSIYLMQLFGESPAKMASKIAGLPKPTNCL</sequence>
<protein>
    <recommendedName>
        <fullName evidence="3">Sulfurtransferase</fullName>
        <ecNumber evidence="3">2.8.1.-</ecNumber>
    </recommendedName>
</protein>
<dbReference type="SUPFAM" id="SSF69721">
    <property type="entry name" value="DsrC, the gamma subunit of dissimilatory sulfite reductase"/>
    <property type="match status" value="1"/>
</dbReference>
<dbReference type="GO" id="GO:0005737">
    <property type="term" value="C:cytoplasm"/>
    <property type="evidence" value="ECO:0007669"/>
    <property type="project" value="UniProtKB-SubCell"/>
</dbReference>
<dbReference type="InterPro" id="IPR042072">
    <property type="entry name" value="DsrC-like_C"/>
</dbReference>
<comment type="caution">
    <text evidence="5">The sequence shown here is derived from an EMBL/GenBank/DDBJ whole genome shotgun (WGS) entry which is preliminary data.</text>
</comment>
<evidence type="ECO:0000313" key="5">
    <source>
        <dbReference type="EMBL" id="OPX54668.1"/>
    </source>
</evidence>
<keyword evidence="3 5" id="KW-0808">Transferase</keyword>
<dbReference type="InterPro" id="IPR043163">
    <property type="entry name" value="DsrC-like_N"/>
</dbReference>
<evidence type="ECO:0000256" key="3">
    <source>
        <dbReference type="PIRNR" id="PIRNR006223"/>
    </source>
</evidence>
<dbReference type="Gene3D" id="1.10.10.370">
    <property type="entry name" value="DsrC-like protein, C-terminal domain"/>
    <property type="match status" value="1"/>
</dbReference>
<evidence type="ECO:0000313" key="6">
    <source>
        <dbReference type="Proteomes" id="UP000191418"/>
    </source>
</evidence>
<gene>
    <name evidence="5" type="ORF">BTE48_12865</name>
</gene>
<dbReference type="EC" id="2.8.1.-" evidence="3"/>
<dbReference type="InterPro" id="IPR007453">
    <property type="entry name" value="DsrC/TusE"/>
</dbReference>
<dbReference type="Gene3D" id="3.30.1420.10">
    <property type="match status" value="1"/>
</dbReference>
<dbReference type="PIRSF" id="PIRSF006223">
    <property type="entry name" value="DsrC_TusE"/>
    <property type="match status" value="1"/>
</dbReference>
<dbReference type="InterPro" id="IPR025526">
    <property type="entry name" value="DsrC-like_dom_sf"/>
</dbReference>
<dbReference type="EMBL" id="MTSM01000020">
    <property type="protein sequence ID" value="OPX54668.1"/>
    <property type="molecule type" value="Genomic_DNA"/>
</dbReference>
<feature type="active site" description="Cysteine persulfide intermediate" evidence="4">
    <location>
        <position position="103"/>
    </location>
</feature>
<comment type="function">
    <text evidence="3">Part of a sulfur-relay system.</text>
</comment>
<accession>A0A1T4RQ78</accession>
<dbReference type="RefSeq" id="WP_078746047.1">
    <property type="nucleotide sequence ID" value="NZ_FUXG01000019.1"/>
</dbReference>
<dbReference type="AlphaFoldDB" id="A0A1T4RQ78"/>
<comment type="subcellular location">
    <subcellularLocation>
        <location evidence="1">Cytoplasm</location>
    </subcellularLocation>
</comment>
<proteinExistence type="inferred from homology"/>
<name>A0A1T4RQ78_9GAMM</name>
<dbReference type="STRING" id="64969.SAMN02745127_02501"/>
<dbReference type="GO" id="GO:0097163">
    <property type="term" value="F:sulfur carrier activity"/>
    <property type="evidence" value="ECO:0007669"/>
    <property type="project" value="TreeGrafter"/>
</dbReference>
<dbReference type="OrthoDB" id="9786347at2"/>
<evidence type="ECO:0000256" key="2">
    <source>
        <dbReference type="ARBA" id="ARBA00022490"/>
    </source>
</evidence>
<keyword evidence="6" id="KW-1185">Reference proteome</keyword>
<dbReference type="Proteomes" id="UP000191418">
    <property type="component" value="Unassembled WGS sequence"/>
</dbReference>